<proteinExistence type="predicted"/>
<keyword evidence="2" id="KW-1185">Reference proteome</keyword>
<reference evidence="1 2" key="1">
    <citation type="journal article" date="2022" name="Hortic Res">
        <title>A haplotype resolved chromosomal level avocado genome allows analysis of novel avocado genes.</title>
        <authorList>
            <person name="Nath O."/>
            <person name="Fletcher S.J."/>
            <person name="Hayward A."/>
            <person name="Shaw L.M."/>
            <person name="Masouleh A.K."/>
            <person name="Furtado A."/>
            <person name="Henry R.J."/>
            <person name="Mitter N."/>
        </authorList>
    </citation>
    <scope>NUCLEOTIDE SEQUENCE [LARGE SCALE GENOMIC DNA]</scope>
    <source>
        <strain evidence="2">cv. Hass</strain>
    </source>
</reference>
<accession>A0ACC2KP39</accession>
<organism evidence="1 2">
    <name type="scientific">Persea americana</name>
    <name type="common">Avocado</name>
    <dbReference type="NCBI Taxonomy" id="3435"/>
    <lineage>
        <taxon>Eukaryota</taxon>
        <taxon>Viridiplantae</taxon>
        <taxon>Streptophyta</taxon>
        <taxon>Embryophyta</taxon>
        <taxon>Tracheophyta</taxon>
        <taxon>Spermatophyta</taxon>
        <taxon>Magnoliopsida</taxon>
        <taxon>Magnoliidae</taxon>
        <taxon>Laurales</taxon>
        <taxon>Lauraceae</taxon>
        <taxon>Persea</taxon>
    </lineage>
</organism>
<comment type="caution">
    <text evidence="1">The sequence shown here is derived from an EMBL/GenBank/DDBJ whole genome shotgun (WGS) entry which is preliminary data.</text>
</comment>
<sequence length="544" mass="60167">MTLILRRASSSFRSSSSSSSDNYPLHYQPPSSPLSSLLSSCKSLRHLQHLHAHIVRKGLHQHHILISQLLSLCNSLSETRYATSIFNHVSHPNIYLWNSILKGYSEKSFLFDAISVFKRMKQSDVSPDCFTFPSLLKACSQEGAIRVGAAVHCAVLRCGVEVDVFVGTGLVDFYGKCREIEDARKVFDGMRERNEVTWTAMVVGYVNLGEMGCAREMFDRMPNKNVVSWNAMIGAYVKWGDLINARKLFDEMPERNVVSFTTMIDGYAKAGDMASARFLFDQSPERDVVAWSAMISGYAQNGQSNEAVKIFHEMHSQNVRPDEFVMVGLMSACSQVGSSELAKWVDTFASQSSINLDQVHVIAALIDMNAKCGNMERAMHLFEKLPKRDLISYCSMIQGLSINGSGAKAVGLFKQMQEEGLTPDTVAFTVVLTACSHAGLVEEGCRYFMSMKNDYGINPSSDHYACMVDLLGRAGRLKEAYGLIKSMPMEPQAGAWGALLGACRLYGNIGLGEIVARHLFDLEPHNAASMTLMCQVVLNNECIG</sequence>
<evidence type="ECO:0000313" key="1">
    <source>
        <dbReference type="EMBL" id="KAJ8622954.1"/>
    </source>
</evidence>
<gene>
    <name evidence="1" type="ORF">MRB53_031483</name>
</gene>
<name>A0ACC2KP39_PERAE</name>
<dbReference type="EMBL" id="CM056818">
    <property type="protein sequence ID" value="KAJ8622954.1"/>
    <property type="molecule type" value="Genomic_DNA"/>
</dbReference>
<evidence type="ECO:0000313" key="2">
    <source>
        <dbReference type="Proteomes" id="UP001234297"/>
    </source>
</evidence>
<protein>
    <submittedName>
        <fullName evidence="1">Uncharacterized protein</fullName>
    </submittedName>
</protein>
<dbReference type="Proteomes" id="UP001234297">
    <property type="component" value="Chromosome 10"/>
</dbReference>